<keyword evidence="4 5" id="KW-0472">Membrane</keyword>
<dbReference type="Proteomes" id="UP000281549">
    <property type="component" value="Unassembled WGS sequence"/>
</dbReference>
<dbReference type="GO" id="GO:0016020">
    <property type="term" value="C:membrane"/>
    <property type="evidence" value="ECO:0007669"/>
    <property type="project" value="UniProtKB-SubCell"/>
</dbReference>
<organism evidence="6 7">
    <name type="scientific">Rozella allomycis (strain CSF55)</name>
    <dbReference type="NCBI Taxonomy" id="988480"/>
    <lineage>
        <taxon>Eukaryota</taxon>
        <taxon>Fungi</taxon>
        <taxon>Fungi incertae sedis</taxon>
        <taxon>Cryptomycota</taxon>
        <taxon>Cryptomycota incertae sedis</taxon>
        <taxon>Rozella</taxon>
    </lineage>
</organism>
<dbReference type="EMBL" id="ML005112">
    <property type="protein sequence ID" value="RKP20106.1"/>
    <property type="molecule type" value="Genomic_DNA"/>
</dbReference>
<evidence type="ECO:0000313" key="7">
    <source>
        <dbReference type="Proteomes" id="UP000281549"/>
    </source>
</evidence>
<dbReference type="PANTHER" id="PTHR23423">
    <property type="entry name" value="ORGANIC SOLUTE TRANSPORTER-RELATED"/>
    <property type="match status" value="1"/>
</dbReference>
<evidence type="ECO:0000256" key="5">
    <source>
        <dbReference type="SAM" id="Phobius"/>
    </source>
</evidence>
<dbReference type="InterPro" id="IPR005178">
    <property type="entry name" value="Ostalpha/TMEM184C"/>
</dbReference>
<keyword evidence="2 5" id="KW-0812">Transmembrane</keyword>
<feature type="transmembrane region" description="Helical" evidence="5">
    <location>
        <begin position="26"/>
        <end position="47"/>
    </location>
</feature>
<accession>A0A4P9YKH1</accession>
<evidence type="ECO:0000256" key="4">
    <source>
        <dbReference type="ARBA" id="ARBA00023136"/>
    </source>
</evidence>
<protein>
    <submittedName>
        <fullName evidence="6">DUF300-domain-containing protein</fullName>
    </submittedName>
</protein>
<reference evidence="7" key="1">
    <citation type="journal article" date="2018" name="Nat. Microbiol.">
        <title>Leveraging single-cell genomics to expand the fungal tree of life.</title>
        <authorList>
            <person name="Ahrendt S.R."/>
            <person name="Quandt C.A."/>
            <person name="Ciobanu D."/>
            <person name="Clum A."/>
            <person name="Salamov A."/>
            <person name="Andreopoulos B."/>
            <person name="Cheng J.F."/>
            <person name="Woyke T."/>
            <person name="Pelin A."/>
            <person name="Henrissat B."/>
            <person name="Reynolds N.K."/>
            <person name="Benny G.L."/>
            <person name="Smith M.E."/>
            <person name="James T.Y."/>
            <person name="Grigoriev I.V."/>
        </authorList>
    </citation>
    <scope>NUCLEOTIDE SEQUENCE [LARGE SCALE GENOMIC DNA]</scope>
    <source>
        <strain evidence="7">CSF55</strain>
    </source>
</reference>
<proteinExistence type="predicted"/>
<evidence type="ECO:0000256" key="1">
    <source>
        <dbReference type="ARBA" id="ARBA00004141"/>
    </source>
</evidence>
<dbReference type="Pfam" id="PF03619">
    <property type="entry name" value="Solute_trans_a"/>
    <property type="match status" value="1"/>
</dbReference>
<keyword evidence="3 5" id="KW-1133">Transmembrane helix</keyword>
<evidence type="ECO:0000313" key="6">
    <source>
        <dbReference type="EMBL" id="RKP20106.1"/>
    </source>
</evidence>
<sequence>MYFLILFYLATHKILKAHYVAAKFIYVKAVVFFSFSQGIVISLAVYLEIIRGYNQYTVAAVIQDFSMCIETFIASIAHFYAFSHHDFSELPSGRLPLFTATRDFLGVQDIYQDLHKMPLKGSGFLT</sequence>
<evidence type="ECO:0000256" key="2">
    <source>
        <dbReference type="ARBA" id="ARBA00022692"/>
    </source>
</evidence>
<gene>
    <name evidence="6" type="ORF">ROZALSC1DRAFT_21704</name>
</gene>
<dbReference type="AlphaFoldDB" id="A0A4P9YKH1"/>
<comment type="subcellular location">
    <subcellularLocation>
        <location evidence="1">Membrane</location>
        <topology evidence="1">Multi-pass membrane protein</topology>
    </subcellularLocation>
</comment>
<evidence type="ECO:0000256" key="3">
    <source>
        <dbReference type="ARBA" id="ARBA00022989"/>
    </source>
</evidence>
<name>A0A4P9YKH1_ROZAC</name>